<evidence type="ECO:0000256" key="1">
    <source>
        <dbReference type="ARBA" id="ARBA00009179"/>
    </source>
</evidence>
<dbReference type="NCBIfam" id="TIGR00225">
    <property type="entry name" value="prc"/>
    <property type="match status" value="1"/>
</dbReference>
<evidence type="ECO:0000256" key="4">
    <source>
        <dbReference type="ARBA" id="ARBA00022825"/>
    </source>
</evidence>
<dbReference type="AlphaFoldDB" id="A0A1G1KVF4"/>
<feature type="domain" description="PDZ" evidence="7">
    <location>
        <begin position="133"/>
        <end position="204"/>
    </location>
</feature>
<proteinExistence type="inferred from homology"/>
<evidence type="ECO:0000256" key="3">
    <source>
        <dbReference type="ARBA" id="ARBA00022801"/>
    </source>
</evidence>
<evidence type="ECO:0000256" key="6">
    <source>
        <dbReference type="SAM" id="MobiDB-lite"/>
    </source>
</evidence>
<protein>
    <recommendedName>
        <fullName evidence="11">PDZ domain-containing protein</fullName>
    </recommendedName>
</protein>
<dbReference type="Gene3D" id="2.30.42.10">
    <property type="match status" value="1"/>
</dbReference>
<dbReference type="CDD" id="cd07560">
    <property type="entry name" value="Peptidase_S41_CPP"/>
    <property type="match status" value="1"/>
</dbReference>
<dbReference type="InterPro" id="IPR029045">
    <property type="entry name" value="ClpP/crotonase-like_dom_sf"/>
</dbReference>
<dbReference type="SUPFAM" id="SSF52096">
    <property type="entry name" value="ClpP/crotonase"/>
    <property type="match status" value="1"/>
</dbReference>
<evidence type="ECO:0000259" key="7">
    <source>
        <dbReference type="SMART" id="SM00228"/>
    </source>
</evidence>
<evidence type="ECO:0000313" key="9">
    <source>
        <dbReference type="EMBL" id="OGW96928.1"/>
    </source>
</evidence>
<evidence type="ECO:0000313" key="10">
    <source>
        <dbReference type="Proteomes" id="UP000178187"/>
    </source>
</evidence>
<comment type="caution">
    <text evidence="9">The sequence shown here is derived from an EMBL/GenBank/DDBJ whole genome shotgun (WGS) entry which is preliminary data.</text>
</comment>
<dbReference type="EMBL" id="MHFR01000045">
    <property type="protein sequence ID" value="OGW96928.1"/>
    <property type="molecule type" value="Genomic_DNA"/>
</dbReference>
<evidence type="ECO:0000259" key="8">
    <source>
        <dbReference type="SMART" id="SM00245"/>
    </source>
</evidence>
<dbReference type="GO" id="GO:0030288">
    <property type="term" value="C:outer membrane-bounded periplasmic space"/>
    <property type="evidence" value="ECO:0007669"/>
    <property type="project" value="TreeGrafter"/>
</dbReference>
<dbReference type="PANTHER" id="PTHR32060">
    <property type="entry name" value="TAIL-SPECIFIC PROTEASE"/>
    <property type="match status" value="1"/>
</dbReference>
<dbReference type="InterPro" id="IPR001478">
    <property type="entry name" value="PDZ"/>
</dbReference>
<dbReference type="Proteomes" id="UP000178187">
    <property type="component" value="Unassembled WGS sequence"/>
</dbReference>
<dbReference type="Gene3D" id="3.30.750.44">
    <property type="match status" value="1"/>
</dbReference>
<dbReference type="Gene3D" id="3.90.226.10">
    <property type="entry name" value="2-enoyl-CoA Hydratase, Chain A, domain 1"/>
    <property type="match status" value="1"/>
</dbReference>
<dbReference type="SMART" id="SM00228">
    <property type="entry name" value="PDZ"/>
    <property type="match status" value="1"/>
</dbReference>
<dbReference type="Pfam" id="PF17820">
    <property type="entry name" value="PDZ_6"/>
    <property type="match status" value="1"/>
</dbReference>
<reference evidence="9 10" key="1">
    <citation type="journal article" date="2016" name="Nat. Commun.">
        <title>Thousands of microbial genomes shed light on interconnected biogeochemical processes in an aquifer system.</title>
        <authorList>
            <person name="Anantharaman K."/>
            <person name="Brown C.T."/>
            <person name="Hug L.A."/>
            <person name="Sharon I."/>
            <person name="Castelle C.J."/>
            <person name="Probst A.J."/>
            <person name="Thomas B.C."/>
            <person name="Singh A."/>
            <person name="Wilkins M.J."/>
            <person name="Karaoz U."/>
            <person name="Brodie E.L."/>
            <person name="Williams K.H."/>
            <person name="Hubbard S.S."/>
            <person name="Banfield J.F."/>
        </authorList>
    </citation>
    <scope>NUCLEOTIDE SEQUENCE [LARGE SCALE GENOMIC DNA]</scope>
</reference>
<dbReference type="InterPro" id="IPR004447">
    <property type="entry name" value="Peptidase_S41A"/>
</dbReference>
<keyword evidence="4 5" id="KW-0720">Serine protease</keyword>
<dbReference type="InterPro" id="IPR036034">
    <property type="entry name" value="PDZ_sf"/>
</dbReference>
<feature type="region of interest" description="Disordered" evidence="6">
    <location>
        <begin position="43"/>
        <end position="66"/>
    </location>
</feature>
<dbReference type="PANTHER" id="PTHR32060:SF30">
    <property type="entry name" value="CARBOXY-TERMINAL PROCESSING PROTEASE CTPA"/>
    <property type="match status" value="1"/>
</dbReference>
<gene>
    <name evidence="9" type="ORF">A3G33_02905</name>
</gene>
<evidence type="ECO:0000256" key="2">
    <source>
        <dbReference type="ARBA" id="ARBA00022670"/>
    </source>
</evidence>
<keyword evidence="3 5" id="KW-0378">Hydrolase</keyword>
<feature type="compositionally biased region" description="Basic and acidic residues" evidence="6">
    <location>
        <begin position="49"/>
        <end position="58"/>
    </location>
</feature>
<sequence length="420" mass="46504">MKNRVEVIIIFLAFMIVTLVSDGMTAGSHDRNVNIPKKEEAKANIAQGEQDKAGEKQSSDTGSSRGKVDVMEELKLYSKALNAVLEGYVDDVEARQMLYEAVKGMMSSLDKYSNFIDAKTFEMMKIHMKGEYAGIGTILARLDGLPAIYEIQENSPAAKAGLLVKDKILQVDQTSTQGLEIEKVTLMMRGDAGTKVVLKIQRDEPKKIFDITLTREKIEIPAVKEIKMIGKHIGYVHISNWQENTIEQFDNAFNDLKAKGMQALIIDLRDNGGGLLTSAVDLAERFLNKDKIIVNVKSKVNVQRKEYISTGEKKLDDYELLVLINEKSASASEIFSAAMQDNKRGTVIGEKSYGKASVQSVIPLDDVTGMKLTTAKYFTPAGTAIDGNGVKPDIIVSKKMDGMKEDMQLMRAIAKLKQFM</sequence>
<dbReference type="Pfam" id="PF03572">
    <property type="entry name" value="Peptidase_S41"/>
    <property type="match status" value="1"/>
</dbReference>
<name>A0A1G1KVF4_9BACT</name>
<evidence type="ECO:0000256" key="5">
    <source>
        <dbReference type="RuleBase" id="RU004404"/>
    </source>
</evidence>
<dbReference type="SMART" id="SM00245">
    <property type="entry name" value="TSPc"/>
    <property type="match status" value="1"/>
</dbReference>
<dbReference type="GO" id="GO:0006508">
    <property type="term" value="P:proteolysis"/>
    <property type="evidence" value="ECO:0007669"/>
    <property type="project" value="UniProtKB-KW"/>
</dbReference>
<keyword evidence="2 5" id="KW-0645">Protease</keyword>
<dbReference type="FunFam" id="2.30.42.10:FF:000063">
    <property type="entry name" value="Peptidase, S41 family"/>
    <property type="match status" value="1"/>
</dbReference>
<dbReference type="SUPFAM" id="SSF50156">
    <property type="entry name" value="PDZ domain-like"/>
    <property type="match status" value="1"/>
</dbReference>
<dbReference type="InterPro" id="IPR055210">
    <property type="entry name" value="CtpA/B_N"/>
</dbReference>
<dbReference type="GO" id="GO:0004175">
    <property type="term" value="F:endopeptidase activity"/>
    <property type="evidence" value="ECO:0007669"/>
    <property type="project" value="TreeGrafter"/>
</dbReference>
<dbReference type="CDD" id="cd06782">
    <property type="entry name" value="cpPDZ_CPP-like"/>
    <property type="match status" value="1"/>
</dbReference>
<dbReference type="Pfam" id="PF22694">
    <property type="entry name" value="CtpB_N-like"/>
    <property type="match status" value="1"/>
</dbReference>
<organism evidence="9 10">
    <name type="scientific">Candidatus Danuiimicrobium aquiferis</name>
    <dbReference type="NCBI Taxonomy" id="1801832"/>
    <lineage>
        <taxon>Bacteria</taxon>
        <taxon>Pseudomonadati</taxon>
        <taxon>Candidatus Omnitrophota</taxon>
        <taxon>Candidatus Danuiimicrobium</taxon>
    </lineage>
</organism>
<accession>A0A1G1KVF4</accession>
<dbReference type="GO" id="GO:0007165">
    <property type="term" value="P:signal transduction"/>
    <property type="evidence" value="ECO:0007669"/>
    <property type="project" value="TreeGrafter"/>
</dbReference>
<comment type="similarity">
    <text evidence="1 5">Belongs to the peptidase S41A family.</text>
</comment>
<dbReference type="GO" id="GO:0008236">
    <property type="term" value="F:serine-type peptidase activity"/>
    <property type="evidence" value="ECO:0007669"/>
    <property type="project" value="UniProtKB-KW"/>
</dbReference>
<dbReference type="InterPro" id="IPR005151">
    <property type="entry name" value="Tail-specific_protease"/>
</dbReference>
<dbReference type="InterPro" id="IPR041489">
    <property type="entry name" value="PDZ_6"/>
</dbReference>
<feature type="domain" description="Tail specific protease" evidence="8">
    <location>
        <begin position="206"/>
        <end position="397"/>
    </location>
</feature>
<evidence type="ECO:0008006" key="11">
    <source>
        <dbReference type="Google" id="ProtNLM"/>
    </source>
</evidence>